<dbReference type="Proteomes" id="UP000001312">
    <property type="component" value="Unassembled WGS sequence"/>
</dbReference>
<evidence type="ECO:0000313" key="2">
    <source>
        <dbReference type="Proteomes" id="UP000001312"/>
    </source>
</evidence>
<gene>
    <name evidence="1" type="ORF">SS1G_09653</name>
</gene>
<accession>A7EWE4</accession>
<dbReference type="AlphaFoldDB" id="A7EWE4"/>
<organism evidence="1 2">
    <name type="scientific">Sclerotinia sclerotiorum (strain ATCC 18683 / 1980 / Ss-1)</name>
    <name type="common">White mold</name>
    <name type="synonym">Whetzelinia sclerotiorum</name>
    <dbReference type="NCBI Taxonomy" id="665079"/>
    <lineage>
        <taxon>Eukaryota</taxon>
        <taxon>Fungi</taxon>
        <taxon>Dikarya</taxon>
        <taxon>Ascomycota</taxon>
        <taxon>Pezizomycotina</taxon>
        <taxon>Leotiomycetes</taxon>
        <taxon>Helotiales</taxon>
        <taxon>Sclerotiniaceae</taxon>
        <taxon>Sclerotinia</taxon>
    </lineage>
</organism>
<dbReference type="EMBL" id="CH476634">
    <property type="protein sequence ID" value="EDN93786.1"/>
    <property type="molecule type" value="Genomic_DNA"/>
</dbReference>
<protein>
    <submittedName>
        <fullName evidence="1">Uncharacterized protein</fullName>
    </submittedName>
</protein>
<sequence>MPQLPTLYFHTSCGKEGLDAMKRPCATLMIAPSQVDLNHKVAYIWGCLRAGAPI</sequence>
<proteinExistence type="predicted"/>
<dbReference type="RefSeq" id="XP_001589020.1">
    <property type="nucleotide sequence ID" value="XM_001588970.1"/>
</dbReference>
<dbReference type="GeneID" id="5485095"/>
<dbReference type="KEGG" id="ssl:SS1G_09653"/>
<reference evidence="2" key="1">
    <citation type="journal article" date="2011" name="PLoS Genet.">
        <title>Genomic analysis of the necrotrophic fungal pathogens Sclerotinia sclerotiorum and Botrytis cinerea.</title>
        <authorList>
            <person name="Amselem J."/>
            <person name="Cuomo C.A."/>
            <person name="van Kan J.A."/>
            <person name="Viaud M."/>
            <person name="Benito E.P."/>
            <person name="Couloux A."/>
            <person name="Coutinho P.M."/>
            <person name="de Vries R.P."/>
            <person name="Dyer P.S."/>
            <person name="Fillinger S."/>
            <person name="Fournier E."/>
            <person name="Gout L."/>
            <person name="Hahn M."/>
            <person name="Kohn L."/>
            <person name="Lapalu N."/>
            <person name="Plummer K.M."/>
            <person name="Pradier J.M."/>
            <person name="Quevillon E."/>
            <person name="Sharon A."/>
            <person name="Simon A."/>
            <person name="ten Have A."/>
            <person name="Tudzynski B."/>
            <person name="Tudzynski P."/>
            <person name="Wincker P."/>
            <person name="Andrew M."/>
            <person name="Anthouard V."/>
            <person name="Beever R.E."/>
            <person name="Beffa R."/>
            <person name="Benoit I."/>
            <person name="Bouzid O."/>
            <person name="Brault B."/>
            <person name="Chen Z."/>
            <person name="Choquer M."/>
            <person name="Collemare J."/>
            <person name="Cotton P."/>
            <person name="Danchin E.G."/>
            <person name="Da Silva C."/>
            <person name="Gautier A."/>
            <person name="Giraud C."/>
            <person name="Giraud T."/>
            <person name="Gonzalez C."/>
            <person name="Grossetete S."/>
            <person name="Guldener U."/>
            <person name="Henrissat B."/>
            <person name="Howlett B.J."/>
            <person name="Kodira C."/>
            <person name="Kretschmer M."/>
            <person name="Lappartient A."/>
            <person name="Leroch M."/>
            <person name="Levis C."/>
            <person name="Mauceli E."/>
            <person name="Neuveglise C."/>
            <person name="Oeser B."/>
            <person name="Pearson M."/>
            <person name="Poulain J."/>
            <person name="Poussereau N."/>
            <person name="Quesneville H."/>
            <person name="Rascle C."/>
            <person name="Schumacher J."/>
            <person name="Segurens B."/>
            <person name="Sexton A."/>
            <person name="Silva E."/>
            <person name="Sirven C."/>
            <person name="Soanes D.M."/>
            <person name="Talbot N.J."/>
            <person name="Templeton M."/>
            <person name="Yandava C."/>
            <person name="Yarden O."/>
            <person name="Zeng Q."/>
            <person name="Rollins J.A."/>
            <person name="Lebrun M.H."/>
            <person name="Dickman M."/>
        </authorList>
    </citation>
    <scope>NUCLEOTIDE SEQUENCE [LARGE SCALE GENOMIC DNA]</scope>
    <source>
        <strain evidence="2">ATCC 18683 / 1980 / Ss-1</strain>
    </source>
</reference>
<keyword evidence="2" id="KW-1185">Reference proteome</keyword>
<name>A7EWE4_SCLS1</name>
<evidence type="ECO:0000313" key="1">
    <source>
        <dbReference type="EMBL" id="EDN93786.1"/>
    </source>
</evidence>
<dbReference type="InParanoid" id="A7EWE4"/>